<accession>F5YF65</accession>
<dbReference type="AlphaFoldDB" id="F5YF65"/>
<organism evidence="1 2">
    <name type="scientific">Leadbettera azotonutricia (strain ATCC BAA-888 / DSM 13862 / ZAS-9)</name>
    <name type="common">Treponema azotonutricium</name>
    <dbReference type="NCBI Taxonomy" id="545695"/>
    <lineage>
        <taxon>Bacteria</taxon>
        <taxon>Pseudomonadati</taxon>
        <taxon>Spirochaetota</taxon>
        <taxon>Spirochaetia</taxon>
        <taxon>Spirochaetales</taxon>
        <taxon>Breznakiellaceae</taxon>
        <taxon>Leadbettera</taxon>
    </lineage>
</organism>
<gene>
    <name evidence="1" type="ordered locus">TREAZ_2498</name>
</gene>
<dbReference type="InParanoid" id="F5YF65"/>
<evidence type="ECO:0000313" key="2">
    <source>
        <dbReference type="Proteomes" id="UP000009222"/>
    </source>
</evidence>
<dbReference type="EMBL" id="CP001841">
    <property type="protein sequence ID" value="AEF82082.1"/>
    <property type="molecule type" value="Genomic_DNA"/>
</dbReference>
<name>F5YF65_LEAAZ</name>
<dbReference type="Proteomes" id="UP000009222">
    <property type="component" value="Chromosome"/>
</dbReference>
<dbReference type="KEGG" id="taz:TREAZ_2498"/>
<protein>
    <submittedName>
        <fullName evidence="1">Uncharacterized protein</fullName>
    </submittedName>
</protein>
<reference evidence="1 2" key="2">
    <citation type="journal article" date="2011" name="ISME J.">
        <title>RNA-seq reveals cooperative metabolic interactions between two termite-gut spirochete species in co-culture.</title>
        <authorList>
            <person name="Rosenthal A.Z."/>
            <person name="Matson E.G."/>
            <person name="Eldar A."/>
            <person name="Leadbetter J.R."/>
        </authorList>
    </citation>
    <scope>NUCLEOTIDE SEQUENCE [LARGE SCALE GENOMIC DNA]</scope>
    <source>
        <strain evidence="2">ATCC BAA-888 / DSM 13862 / ZAS-9</strain>
    </source>
</reference>
<reference evidence="2" key="1">
    <citation type="submission" date="2009-12" db="EMBL/GenBank/DDBJ databases">
        <title>Complete sequence of Treponema azotonutricium strain ZAS-9.</title>
        <authorList>
            <person name="Tetu S.G."/>
            <person name="Matson E."/>
            <person name="Ren Q."/>
            <person name="Seshadri R."/>
            <person name="Elbourne L."/>
            <person name="Hassan K.A."/>
            <person name="Durkin A."/>
            <person name="Radune D."/>
            <person name="Mohamoud Y."/>
            <person name="Shay R."/>
            <person name="Jin S."/>
            <person name="Zhang X."/>
            <person name="Lucey K."/>
            <person name="Ballor N.R."/>
            <person name="Ottesen E."/>
            <person name="Rosenthal R."/>
            <person name="Allen A."/>
            <person name="Leadbetter J.R."/>
            <person name="Paulsen I.T."/>
        </authorList>
    </citation>
    <scope>NUCLEOTIDE SEQUENCE [LARGE SCALE GENOMIC DNA]</scope>
    <source>
        <strain evidence="2">ATCC BAA-888 / DSM 13862 / ZAS-9</strain>
    </source>
</reference>
<dbReference type="RefSeq" id="WP_015713024.1">
    <property type="nucleotide sequence ID" value="NC_015577.1"/>
</dbReference>
<dbReference type="STRING" id="545695.TREAZ_2498"/>
<proteinExistence type="predicted"/>
<dbReference type="HOGENOM" id="CLU_715592_0_0_12"/>
<keyword evidence="2" id="KW-1185">Reference proteome</keyword>
<evidence type="ECO:0000313" key="1">
    <source>
        <dbReference type="EMBL" id="AEF82082.1"/>
    </source>
</evidence>
<sequence length="386" mass="43190">MTKAEWADLQEKLQRYSEQVTRAGEVELRKLLEKHAEMAVRSYNFDVKNYALELEKIINQCASLPAQKAQAIADRAIEEAMTRAGIRGEVDKETLTRKLYATAEKEYEIPKGQYRSRPDGTVVYVPAEKTLEFLSKYHLSGDTRPQHVWKIGDICQANAYEKEKEIMGIVRTGIADGVDAADILKDLDAHINGKPVKGRWGKLRPDSEFDALVDKLIAEEGYSPQGARSMAGKIYKQNGWERLPGSKEYYARFGAEGRDWRSIRLLRTEQAVTLSNRQKEIALNNPAVDNKKVVLKLEGGRDAWACACSAFCRASGKGKILGDDGFLHNEDGSIVTVSADDDEDGKYVGESVSIPPWHPNCSCSVSPVLLSEEEFQDKILKKYGLL</sequence>